<accession>A0A5J4TD23</accession>
<gene>
    <name evidence="1" type="ORF">EZS28_048435</name>
</gene>
<sequence length="89" mass="9980">MTTQNELSEVVADCAETTNNPPMFPASQQDIEPSYLNALDYLTEDNNIQMEIDLQGNRQACPEDVNEDQKQAKTCSRPNVAFQSLSLKK</sequence>
<evidence type="ECO:0000313" key="1">
    <source>
        <dbReference type="EMBL" id="KAA6356039.1"/>
    </source>
</evidence>
<dbReference type="EMBL" id="SNRW01033632">
    <property type="protein sequence ID" value="KAA6356039.1"/>
    <property type="molecule type" value="Genomic_DNA"/>
</dbReference>
<comment type="caution">
    <text evidence="1">The sequence shown here is derived from an EMBL/GenBank/DDBJ whole genome shotgun (WGS) entry which is preliminary data.</text>
</comment>
<dbReference type="AlphaFoldDB" id="A0A5J4TD23"/>
<reference evidence="1 2" key="1">
    <citation type="submission" date="2019-03" db="EMBL/GenBank/DDBJ databases">
        <title>Single cell metagenomics reveals metabolic interactions within the superorganism composed of flagellate Streblomastix strix and complex community of Bacteroidetes bacteria on its surface.</title>
        <authorList>
            <person name="Treitli S.C."/>
            <person name="Kolisko M."/>
            <person name="Husnik F."/>
            <person name="Keeling P."/>
            <person name="Hampl V."/>
        </authorList>
    </citation>
    <scope>NUCLEOTIDE SEQUENCE [LARGE SCALE GENOMIC DNA]</scope>
    <source>
        <strain evidence="1">ST1C</strain>
    </source>
</reference>
<protein>
    <submittedName>
        <fullName evidence="1">Uncharacterized protein</fullName>
    </submittedName>
</protein>
<dbReference type="Proteomes" id="UP000324800">
    <property type="component" value="Unassembled WGS sequence"/>
</dbReference>
<name>A0A5J4TD23_9EUKA</name>
<organism evidence="1 2">
    <name type="scientific">Streblomastix strix</name>
    <dbReference type="NCBI Taxonomy" id="222440"/>
    <lineage>
        <taxon>Eukaryota</taxon>
        <taxon>Metamonada</taxon>
        <taxon>Preaxostyla</taxon>
        <taxon>Oxymonadida</taxon>
        <taxon>Streblomastigidae</taxon>
        <taxon>Streblomastix</taxon>
    </lineage>
</organism>
<proteinExistence type="predicted"/>
<evidence type="ECO:0000313" key="2">
    <source>
        <dbReference type="Proteomes" id="UP000324800"/>
    </source>
</evidence>